<evidence type="ECO:0000313" key="3">
    <source>
        <dbReference type="Proteomes" id="UP000050535"/>
    </source>
</evidence>
<sequence length="84" mass="8871">MSADSSAQPTMFEEIAWERFLRIVTVIAAVTATFVFTATTVLPPALSTIAVGAIGSIAVVTAIIAFLIGAASTFEHAEERSREK</sequence>
<keyword evidence="1" id="KW-1133">Transmembrane helix</keyword>
<dbReference type="RefSeq" id="WP_144427187.1">
    <property type="nucleotide sequence ID" value="NZ_LGUC01000001.1"/>
</dbReference>
<gene>
    <name evidence="2" type="ORF">SY89_02375</name>
</gene>
<name>A0A0P7GQW5_9EURY</name>
<keyword evidence="1" id="KW-0812">Transmembrane</keyword>
<accession>A0A0P7GQW5</accession>
<dbReference type="EMBL" id="LGUC01000001">
    <property type="protein sequence ID" value="KPN31626.1"/>
    <property type="molecule type" value="Genomic_DNA"/>
</dbReference>
<keyword evidence="3" id="KW-1185">Reference proteome</keyword>
<evidence type="ECO:0000313" key="2">
    <source>
        <dbReference type="EMBL" id="KPN31626.1"/>
    </source>
</evidence>
<proteinExistence type="predicted"/>
<keyword evidence="1" id="KW-0472">Membrane</keyword>
<feature type="transmembrane region" description="Helical" evidence="1">
    <location>
        <begin position="48"/>
        <end position="74"/>
    </location>
</feature>
<protein>
    <submittedName>
        <fullName evidence="2">Uncharacterized protein</fullName>
    </submittedName>
</protein>
<evidence type="ECO:0000256" key="1">
    <source>
        <dbReference type="SAM" id="Phobius"/>
    </source>
</evidence>
<dbReference type="STRING" id="699431.SY89_02375"/>
<dbReference type="Proteomes" id="UP000050535">
    <property type="component" value="Unassembled WGS sequence"/>
</dbReference>
<reference evidence="3" key="1">
    <citation type="submission" date="2013-11" db="EMBL/GenBank/DDBJ databases">
        <authorList>
            <person name="Hoang H.T."/>
            <person name="Killian M.L."/>
            <person name="Madson D.M."/>
            <person name="Arruda P.H.E."/>
            <person name="Sun D."/>
            <person name="Schwartz K.J."/>
            <person name="Yoon K."/>
        </authorList>
    </citation>
    <scope>NUCLEOTIDE SEQUENCE [LARGE SCALE GENOMIC DNA]</scope>
    <source>
        <strain evidence="3">CDK2</strain>
    </source>
</reference>
<organism evidence="2 3">
    <name type="scientific">Halolamina pelagica</name>
    <dbReference type="NCBI Taxonomy" id="699431"/>
    <lineage>
        <taxon>Archaea</taxon>
        <taxon>Methanobacteriati</taxon>
        <taxon>Methanobacteriota</taxon>
        <taxon>Stenosarchaea group</taxon>
        <taxon>Halobacteria</taxon>
        <taxon>Halobacteriales</taxon>
        <taxon>Haloferacaceae</taxon>
    </lineage>
</organism>
<feature type="transmembrane region" description="Helical" evidence="1">
    <location>
        <begin position="20"/>
        <end position="42"/>
    </location>
</feature>
<comment type="caution">
    <text evidence="2">The sequence shown here is derived from an EMBL/GenBank/DDBJ whole genome shotgun (WGS) entry which is preliminary data.</text>
</comment>
<dbReference type="AlphaFoldDB" id="A0A0P7GQW5"/>